<organism evidence="2">
    <name type="scientific">uncultured Solirubrobacteraceae bacterium</name>
    <dbReference type="NCBI Taxonomy" id="1162706"/>
    <lineage>
        <taxon>Bacteria</taxon>
        <taxon>Bacillati</taxon>
        <taxon>Actinomycetota</taxon>
        <taxon>Thermoleophilia</taxon>
        <taxon>Solirubrobacterales</taxon>
        <taxon>Solirubrobacteraceae</taxon>
        <taxon>environmental samples</taxon>
    </lineage>
</organism>
<name>A0A6J4RN84_9ACTN</name>
<evidence type="ECO:0000313" key="2">
    <source>
        <dbReference type="EMBL" id="CAA9470740.1"/>
    </source>
</evidence>
<gene>
    <name evidence="2" type="ORF">AVDCRST_MAG65-741</name>
</gene>
<reference evidence="2" key="1">
    <citation type="submission" date="2020-02" db="EMBL/GenBank/DDBJ databases">
        <authorList>
            <person name="Meier V. D."/>
        </authorList>
    </citation>
    <scope>NUCLEOTIDE SEQUENCE</scope>
    <source>
        <strain evidence="2">AVDCRST_MAG65</strain>
    </source>
</reference>
<feature type="non-terminal residue" evidence="2">
    <location>
        <position position="1"/>
    </location>
</feature>
<sequence>PPRSVLGRGAVGTTARIGGRRGRTRRVPGHDAVADPRRPHAVPARGHPRDRRDRLRVRVLARALRRPRRRVAAIAGRGRRDGDAPAATLAL</sequence>
<evidence type="ECO:0000256" key="1">
    <source>
        <dbReference type="SAM" id="MobiDB-lite"/>
    </source>
</evidence>
<feature type="region of interest" description="Disordered" evidence="1">
    <location>
        <begin position="1"/>
        <end position="51"/>
    </location>
</feature>
<protein>
    <submittedName>
        <fullName evidence="2">Uncharacterized protein</fullName>
    </submittedName>
</protein>
<feature type="non-terminal residue" evidence="2">
    <location>
        <position position="91"/>
    </location>
</feature>
<dbReference type="AlphaFoldDB" id="A0A6J4RN84"/>
<feature type="compositionally biased region" description="Basic and acidic residues" evidence="1">
    <location>
        <begin position="28"/>
        <end position="38"/>
    </location>
</feature>
<accession>A0A6J4RN84</accession>
<feature type="compositionally biased region" description="Basic residues" evidence="1">
    <location>
        <begin position="18"/>
        <end position="27"/>
    </location>
</feature>
<dbReference type="EMBL" id="CADCVL010000123">
    <property type="protein sequence ID" value="CAA9470740.1"/>
    <property type="molecule type" value="Genomic_DNA"/>
</dbReference>
<feature type="compositionally biased region" description="Low complexity" evidence="1">
    <location>
        <begin position="7"/>
        <end position="17"/>
    </location>
</feature>
<proteinExistence type="predicted"/>